<dbReference type="EMBL" id="CP072842">
    <property type="protein sequence ID" value="QTV04856.1"/>
    <property type="molecule type" value="Genomic_DNA"/>
</dbReference>
<evidence type="ECO:0000256" key="1">
    <source>
        <dbReference type="SAM" id="Coils"/>
    </source>
</evidence>
<dbReference type="Proteomes" id="UP000672011">
    <property type="component" value="Chromosome"/>
</dbReference>
<feature type="transmembrane region" description="Helical" evidence="2">
    <location>
        <begin position="233"/>
        <end position="254"/>
    </location>
</feature>
<reference evidence="4" key="2">
    <citation type="submission" date="2021-04" db="EMBL/GenBank/DDBJ databases">
        <title>Taxonomy of Flavobacteriaceae bacterium ZY171143.</title>
        <authorList>
            <person name="Li F."/>
        </authorList>
    </citation>
    <scope>NUCLEOTIDE SEQUENCE [LARGE SCALE GENOMIC DNA]</scope>
    <source>
        <strain evidence="4">ZY171143</strain>
    </source>
</reference>
<reference evidence="3 4" key="1">
    <citation type="journal article" date="2021" name="Int. J. Syst. Evol. Microbiol.">
        <title>Faecalibacter bovis sp. nov., isolated from cow faeces.</title>
        <authorList>
            <person name="Li F."/>
            <person name="Zhao W."/>
            <person name="Hong Q."/>
            <person name="Shao Q."/>
            <person name="Song J."/>
            <person name="Yang S."/>
        </authorList>
    </citation>
    <scope>NUCLEOTIDE SEQUENCE [LARGE SCALE GENOMIC DNA]</scope>
    <source>
        <strain evidence="3 4">ZY171143</strain>
    </source>
</reference>
<sequence>MTPEQKEARIKELQDELARRKAKLEKVHEKYDNMYLKFVEEGKLTREQAIREMEKYNRTDSNAYRALIQGIEDVVLEEQKVNELLIVENLIQEDAEYLKNVFNIDVNNIVKPTEEDFNRRLELSSKSSLNKAEKEEYDKLGDKILAFNVARGTMVKDGISLMDLIYKKNELLKNHKSLEKFLDKKEDTIKTIEENKNILAEEKITPKINITDKINLSNNISTSQKHKNEDENAFALIVTFNSIFMITALITHIWTVIIAFTQAGIIGGVLTFILPFLSEIYWMIKMFGVNDTYAYIALAHIILAIPLSLLSKS</sequence>
<keyword evidence="2" id="KW-0812">Transmembrane</keyword>
<gene>
    <name evidence="3" type="ORF">J9309_08600</name>
</gene>
<feature type="coiled-coil region" evidence="1">
    <location>
        <begin position="10"/>
        <end position="59"/>
    </location>
</feature>
<protein>
    <submittedName>
        <fullName evidence="3">Uncharacterized protein</fullName>
    </submittedName>
</protein>
<feature type="transmembrane region" description="Helical" evidence="2">
    <location>
        <begin position="260"/>
        <end position="281"/>
    </location>
</feature>
<proteinExistence type="predicted"/>
<feature type="transmembrane region" description="Helical" evidence="2">
    <location>
        <begin position="293"/>
        <end position="311"/>
    </location>
</feature>
<evidence type="ECO:0000313" key="3">
    <source>
        <dbReference type="EMBL" id="QTV04856.1"/>
    </source>
</evidence>
<evidence type="ECO:0000313" key="4">
    <source>
        <dbReference type="Proteomes" id="UP000672011"/>
    </source>
</evidence>
<organism evidence="3 4">
    <name type="scientific">Faecalibacter bovis</name>
    <dbReference type="NCBI Taxonomy" id="2898187"/>
    <lineage>
        <taxon>Bacteria</taxon>
        <taxon>Pseudomonadati</taxon>
        <taxon>Bacteroidota</taxon>
        <taxon>Flavobacteriia</taxon>
        <taxon>Flavobacteriales</taxon>
        <taxon>Weeksellaceae</taxon>
        <taxon>Faecalibacter</taxon>
    </lineage>
</organism>
<name>A0ABX7XAB1_9FLAO</name>
<keyword evidence="2" id="KW-1133">Transmembrane helix</keyword>
<dbReference type="RefSeq" id="WP_230475477.1">
    <property type="nucleotide sequence ID" value="NZ_CP072842.1"/>
</dbReference>
<keyword evidence="1" id="KW-0175">Coiled coil</keyword>
<feature type="coiled-coil region" evidence="1">
    <location>
        <begin position="175"/>
        <end position="202"/>
    </location>
</feature>
<accession>A0ABX7XAB1</accession>
<keyword evidence="2" id="KW-0472">Membrane</keyword>
<evidence type="ECO:0000256" key="2">
    <source>
        <dbReference type="SAM" id="Phobius"/>
    </source>
</evidence>
<keyword evidence="4" id="KW-1185">Reference proteome</keyword>